<keyword evidence="4 5" id="KW-0269">Exonuclease</keyword>
<dbReference type="AlphaFoldDB" id="A0A1H6HWQ6"/>
<feature type="domain" description="Exonuclease VII large subunit C-terminal" evidence="7">
    <location>
        <begin position="123"/>
        <end position="298"/>
    </location>
</feature>
<dbReference type="Pfam" id="PF02601">
    <property type="entry name" value="Exonuc_VII_L"/>
    <property type="match status" value="1"/>
</dbReference>
<evidence type="ECO:0000259" key="8">
    <source>
        <dbReference type="Pfam" id="PF13742"/>
    </source>
</evidence>
<dbReference type="RefSeq" id="WP_074714093.1">
    <property type="nucleotide sequence ID" value="NZ_FNWV01000001.1"/>
</dbReference>
<comment type="subunit">
    <text evidence="5">Heterooligomer composed of large and small subunits.</text>
</comment>
<dbReference type="GO" id="GO:0005737">
    <property type="term" value="C:cytoplasm"/>
    <property type="evidence" value="ECO:0007669"/>
    <property type="project" value="UniProtKB-SubCell"/>
</dbReference>
<comment type="similarity">
    <text evidence="5 6">Belongs to the XseA family.</text>
</comment>
<evidence type="ECO:0000313" key="9">
    <source>
        <dbReference type="EMBL" id="SEH38620.1"/>
    </source>
</evidence>
<dbReference type="PANTHER" id="PTHR30008:SF0">
    <property type="entry name" value="EXODEOXYRIBONUCLEASE 7 LARGE SUBUNIT"/>
    <property type="match status" value="1"/>
</dbReference>
<evidence type="ECO:0000259" key="7">
    <source>
        <dbReference type="Pfam" id="PF02601"/>
    </source>
</evidence>
<keyword evidence="1 5" id="KW-0963">Cytoplasm</keyword>
<dbReference type="GO" id="GO:0003676">
    <property type="term" value="F:nucleic acid binding"/>
    <property type="evidence" value="ECO:0007669"/>
    <property type="project" value="InterPro"/>
</dbReference>
<evidence type="ECO:0000256" key="4">
    <source>
        <dbReference type="ARBA" id="ARBA00022839"/>
    </source>
</evidence>
<dbReference type="GO" id="GO:0008855">
    <property type="term" value="F:exodeoxyribonuclease VII activity"/>
    <property type="evidence" value="ECO:0007669"/>
    <property type="project" value="UniProtKB-UniRule"/>
</dbReference>
<evidence type="ECO:0000256" key="5">
    <source>
        <dbReference type="HAMAP-Rule" id="MF_00378"/>
    </source>
</evidence>
<evidence type="ECO:0000313" key="10">
    <source>
        <dbReference type="Proteomes" id="UP000183190"/>
    </source>
</evidence>
<dbReference type="HAMAP" id="MF_00378">
    <property type="entry name" value="Exonuc_7_L"/>
    <property type="match status" value="1"/>
</dbReference>
<dbReference type="Proteomes" id="UP000183190">
    <property type="component" value="Unassembled WGS sequence"/>
</dbReference>
<keyword evidence="3 5" id="KW-0378">Hydrolase</keyword>
<dbReference type="InterPro" id="IPR025824">
    <property type="entry name" value="OB-fold_nuc-bd_dom"/>
</dbReference>
<dbReference type="InterPro" id="IPR003753">
    <property type="entry name" value="Exonuc_VII_L"/>
</dbReference>
<dbReference type="OrthoDB" id="9802795at2"/>
<feature type="domain" description="OB-fold nucleic acid binding" evidence="8">
    <location>
        <begin position="4"/>
        <end position="99"/>
    </location>
</feature>
<reference evidence="9 10" key="1">
    <citation type="submission" date="2016-10" db="EMBL/GenBank/DDBJ databases">
        <authorList>
            <person name="de Groot N.N."/>
        </authorList>
    </citation>
    <scope>NUCLEOTIDE SEQUENCE [LARGE SCALE GENOMIC DNA]</scope>
    <source>
        <strain evidence="9 10">YAD2003</strain>
    </source>
</reference>
<keyword evidence="2 5" id="KW-0540">Nuclease</keyword>
<dbReference type="CDD" id="cd04489">
    <property type="entry name" value="ExoVII_LU_OBF"/>
    <property type="match status" value="1"/>
</dbReference>
<comment type="catalytic activity">
    <reaction evidence="5 6">
        <text>Exonucleolytic cleavage in either 5'- to 3'- or 3'- to 5'-direction to yield nucleoside 5'-phosphates.</text>
        <dbReference type="EC" id="3.1.11.6"/>
    </reaction>
</comment>
<gene>
    <name evidence="5" type="primary">xseA</name>
    <name evidence="9" type="ORF">SAMN02910265_00252</name>
</gene>
<dbReference type="NCBIfam" id="TIGR00237">
    <property type="entry name" value="xseA"/>
    <property type="match status" value="1"/>
</dbReference>
<dbReference type="GO" id="GO:0009318">
    <property type="term" value="C:exodeoxyribonuclease VII complex"/>
    <property type="evidence" value="ECO:0007669"/>
    <property type="project" value="UniProtKB-UniRule"/>
</dbReference>
<evidence type="ECO:0000256" key="2">
    <source>
        <dbReference type="ARBA" id="ARBA00022722"/>
    </source>
</evidence>
<name>A0A1H6HWQ6_RUMFL</name>
<sequence>MPVITVTQINKYIGSILKNDRNIQGVMVRGEITDYVKHYRSGHVYFTLKDSESSLKAVMFASAASRLRFEPEDGMSVIVSGSIGVYERDGAYQLYVNDIIPEGAGAAGAALEQLKKKLAKEGIFDTAHKRPMPPMPKKIGAVTSLSGAAVRDIINVLSRRYPLCEIYAVNALVQGEGAADSVCKGILRAEAAGCDVIIVGRGGGSSDDLSAFNTEKVAYAVYNCKVPVISAVGHETDYTIADLAADLRAPTPSAAAELAAPDMASLYEKIAILERRAERSVLAQLDKASDRFIALNARLSAQSPENRLKLTAEKLAGLDKRREAAFSRYYERLEHQLSERIAKLDSLSPLKVLSRGYSLVYKEDKLLSSSEALEKGDKIKLTFGSGGAEAEITDKW</sequence>
<evidence type="ECO:0000256" key="3">
    <source>
        <dbReference type="ARBA" id="ARBA00022801"/>
    </source>
</evidence>
<comment type="function">
    <text evidence="5">Bidirectionally degrades single-stranded DNA into large acid-insoluble oligonucleotides, which are then degraded further into small acid-soluble oligonucleotides.</text>
</comment>
<comment type="subcellular location">
    <subcellularLocation>
        <location evidence="5 6">Cytoplasm</location>
    </subcellularLocation>
</comment>
<dbReference type="EMBL" id="FNWV01000001">
    <property type="protein sequence ID" value="SEH38620.1"/>
    <property type="molecule type" value="Genomic_DNA"/>
</dbReference>
<dbReference type="EC" id="3.1.11.6" evidence="5"/>
<accession>A0A1H6HWQ6</accession>
<proteinExistence type="inferred from homology"/>
<dbReference type="Pfam" id="PF13742">
    <property type="entry name" value="tRNA_anti_2"/>
    <property type="match status" value="1"/>
</dbReference>
<organism evidence="9 10">
    <name type="scientific">Ruminococcus flavefaciens</name>
    <dbReference type="NCBI Taxonomy" id="1265"/>
    <lineage>
        <taxon>Bacteria</taxon>
        <taxon>Bacillati</taxon>
        <taxon>Bacillota</taxon>
        <taxon>Clostridia</taxon>
        <taxon>Eubacteriales</taxon>
        <taxon>Oscillospiraceae</taxon>
        <taxon>Ruminococcus</taxon>
    </lineage>
</organism>
<dbReference type="GO" id="GO:0006308">
    <property type="term" value="P:DNA catabolic process"/>
    <property type="evidence" value="ECO:0007669"/>
    <property type="project" value="UniProtKB-UniRule"/>
</dbReference>
<protein>
    <recommendedName>
        <fullName evidence="5">Exodeoxyribonuclease 7 large subunit</fullName>
        <ecNumber evidence="5">3.1.11.6</ecNumber>
    </recommendedName>
    <alternativeName>
        <fullName evidence="5">Exodeoxyribonuclease VII large subunit</fullName>
        <shortName evidence="5">Exonuclease VII large subunit</shortName>
    </alternativeName>
</protein>
<dbReference type="InterPro" id="IPR020579">
    <property type="entry name" value="Exonuc_VII_lsu_C"/>
</dbReference>
<evidence type="ECO:0000256" key="1">
    <source>
        <dbReference type="ARBA" id="ARBA00022490"/>
    </source>
</evidence>
<evidence type="ECO:0000256" key="6">
    <source>
        <dbReference type="RuleBase" id="RU004355"/>
    </source>
</evidence>
<dbReference type="PANTHER" id="PTHR30008">
    <property type="entry name" value="EXODEOXYRIBONUCLEASE 7 LARGE SUBUNIT"/>
    <property type="match status" value="1"/>
</dbReference>